<proteinExistence type="predicted"/>
<evidence type="ECO:0000313" key="1">
    <source>
        <dbReference type="EMBL" id="CRK43317.1"/>
    </source>
</evidence>
<accession>A0A0G4NA52</accession>
<reference evidence="2" key="1">
    <citation type="submission" date="2015-05" db="EMBL/GenBank/DDBJ databases">
        <authorList>
            <person name="Fogelqvist Johan"/>
        </authorList>
    </citation>
    <scope>NUCLEOTIDE SEQUENCE [LARGE SCALE GENOMIC DNA]</scope>
</reference>
<name>A0A0G4NA52_VERLO</name>
<gene>
    <name evidence="1" type="ORF">BN1723_016153</name>
</gene>
<evidence type="ECO:0000313" key="2">
    <source>
        <dbReference type="Proteomes" id="UP000045706"/>
    </source>
</evidence>
<protein>
    <submittedName>
        <fullName evidence="1">Uncharacterized protein</fullName>
    </submittedName>
</protein>
<dbReference type="EMBL" id="CVQI01033196">
    <property type="protein sequence ID" value="CRK43317.1"/>
    <property type="molecule type" value="Genomic_DNA"/>
</dbReference>
<dbReference type="AlphaFoldDB" id="A0A0G4NA52"/>
<organism evidence="1 2">
    <name type="scientific">Verticillium longisporum</name>
    <name type="common">Verticillium dahliae var. longisporum</name>
    <dbReference type="NCBI Taxonomy" id="100787"/>
    <lineage>
        <taxon>Eukaryota</taxon>
        <taxon>Fungi</taxon>
        <taxon>Dikarya</taxon>
        <taxon>Ascomycota</taxon>
        <taxon>Pezizomycotina</taxon>
        <taxon>Sordariomycetes</taxon>
        <taxon>Hypocreomycetidae</taxon>
        <taxon>Glomerellales</taxon>
        <taxon>Plectosphaerellaceae</taxon>
        <taxon>Verticillium</taxon>
    </lineage>
</organism>
<sequence length="122" mass="13510">MDAADDTPLIFAQHSYGEHSLQRVGTWQFPPHLAGDDKGYWIVAAYPTPMLRLLPSSSMRVFQHGTPFLPQSHTAFIAIIGQLGVAGSRREPSTKDKKEKNKETVMIACLPLSHTIPNAIKE</sequence>
<dbReference type="Proteomes" id="UP000045706">
    <property type="component" value="Unassembled WGS sequence"/>
</dbReference>